<evidence type="ECO:0000256" key="1">
    <source>
        <dbReference type="ARBA" id="ARBA00023117"/>
    </source>
</evidence>
<evidence type="ECO:0000256" key="3">
    <source>
        <dbReference type="SAM" id="MobiDB-lite"/>
    </source>
</evidence>
<feature type="domain" description="Bromo" evidence="4">
    <location>
        <begin position="1"/>
        <end position="43"/>
    </location>
</feature>
<feature type="region of interest" description="Disordered" evidence="3">
    <location>
        <begin position="253"/>
        <end position="272"/>
    </location>
</feature>
<proteinExistence type="predicted"/>
<dbReference type="PRINTS" id="PR00503">
    <property type="entry name" value="BROMODOMAIN"/>
</dbReference>
<dbReference type="PROSITE" id="PS50014">
    <property type="entry name" value="BROMODOMAIN_2"/>
    <property type="match status" value="1"/>
</dbReference>
<reference evidence="5" key="1">
    <citation type="submission" date="2018-05" db="EMBL/GenBank/DDBJ databases">
        <authorList>
            <person name="Pedro S.L.S."/>
            <person name="Freitas R.C."/>
            <person name="Barreto A.S."/>
            <person name="Lima A.O.S."/>
        </authorList>
    </citation>
    <scope>NUCLEOTIDE SEQUENCE</scope>
    <source>
        <strain evidence="5">BP203</strain>
        <tissue evidence="5">Muscle</tissue>
    </source>
</reference>
<dbReference type="PANTHER" id="PTHR22881:SF12">
    <property type="entry name" value="BROMODOMAIN-CONTAINING PROTEIN 7"/>
    <property type="match status" value="1"/>
</dbReference>
<evidence type="ECO:0000259" key="4">
    <source>
        <dbReference type="PROSITE" id="PS50014"/>
    </source>
</evidence>
<accession>A0ABX0S6A8</accession>
<dbReference type="SMART" id="SM00297">
    <property type="entry name" value="BROMO"/>
    <property type="match status" value="1"/>
</dbReference>
<evidence type="ECO:0000313" key="5">
    <source>
        <dbReference type="EMBL" id="NIG58830.1"/>
    </source>
</evidence>
<dbReference type="SUPFAM" id="SSF47370">
    <property type="entry name" value="Bromodomain"/>
    <property type="match status" value="1"/>
</dbReference>
<dbReference type="EMBL" id="PGGH01064775">
    <property type="protein sequence ID" value="NIG58830.1"/>
    <property type="molecule type" value="Genomic_DNA"/>
</dbReference>
<keyword evidence="6" id="KW-1185">Reference proteome</keyword>
<comment type="caution">
    <text evidence="5">The sequence shown here is derived from an EMBL/GenBank/DDBJ whole genome shotgun (WGS) entry which is preliminary data.</text>
</comment>
<dbReference type="Pfam" id="PF00439">
    <property type="entry name" value="Bromodomain"/>
    <property type="match status" value="1"/>
</dbReference>
<evidence type="ECO:0000256" key="2">
    <source>
        <dbReference type="PROSITE-ProRule" id="PRU00035"/>
    </source>
</evidence>
<dbReference type="Proteomes" id="UP001165941">
    <property type="component" value="Unassembled WGS sequence"/>
</dbReference>
<sequence>MDFSTMRRKLESHLYGTLEEFEEDFNLIVTNCMKYNAKDTIFHRAAVRLRDLGGAILRHARRQAENIGYDPERGTHLPESPKLEDFYRFSWEDGVSQILTLSLWLLSCEQCCQGQGPTVTLLEATGPGTPGEYFASEGIGPCPSLCPGLLRSFSPFFCPPFSLAVDNILIPENRAHLSPEVQLKELLEKLDLVSAMRSSGARTRRVRLLRREINALRQKLAQPPPPQLASLNKTVSNGELPAGPRGDVAVLEQAPQEEPEDDGDRGLGESGDVAERSDLSLEGFVSIVTLPIFPCGSQHATRMAVQSHVQWTGCSSF</sequence>
<name>A0ABX0S6A8_PONBL</name>
<dbReference type="InterPro" id="IPR051831">
    <property type="entry name" value="Bromodomain_contain_prot"/>
</dbReference>
<organism evidence="5 6">
    <name type="scientific">Pontoporia blainvillei</name>
    <name type="common">Franciscana</name>
    <name type="synonym">Delphinus blainvillei</name>
    <dbReference type="NCBI Taxonomy" id="48723"/>
    <lineage>
        <taxon>Eukaryota</taxon>
        <taxon>Metazoa</taxon>
        <taxon>Chordata</taxon>
        <taxon>Craniata</taxon>
        <taxon>Vertebrata</taxon>
        <taxon>Euteleostomi</taxon>
        <taxon>Mammalia</taxon>
        <taxon>Eutheria</taxon>
        <taxon>Laurasiatheria</taxon>
        <taxon>Artiodactyla</taxon>
        <taxon>Whippomorpha</taxon>
        <taxon>Cetacea</taxon>
        <taxon>Odontoceti</taxon>
        <taxon>Pontoporiidae</taxon>
        <taxon>Pontoporia</taxon>
    </lineage>
</organism>
<keyword evidence="1 2" id="KW-0103">Bromodomain</keyword>
<evidence type="ECO:0000313" key="6">
    <source>
        <dbReference type="Proteomes" id="UP001165941"/>
    </source>
</evidence>
<dbReference type="InterPro" id="IPR036427">
    <property type="entry name" value="Bromodomain-like_sf"/>
</dbReference>
<dbReference type="Gene3D" id="1.20.920.10">
    <property type="entry name" value="Bromodomain-like"/>
    <property type="match status" value="1"/>
</dbReference>
<dbReference type="PANTHER" id="PTHR22881">
    <property type="entry name" value="BROMODOMAIN CONTAINING PROTEIN"/>
    <property type="match status" value="1"/>
</dbReference>
<dbReference type="InterPro" id="IPR001487">
    <property type="entry name" value="Bromodomain"/>
</dbReference>
<protein>
    <submittedName>
        <fullName evidence="5">Bromodomain and PHD finger-containing protein 3 isoform X5</fullName>
    </submittedName>
</protein>
<feature type="region of interest" description="Disordered" evidence="3">
    <location>
        <begin position="219"/>
        <end position="245"/>
    </location>
</feature>
<gene>
    <name evidence="5" type="ORF">BU61_6074</name>
</gene>